<reference evidence="5" key="1">
    <citation type="submission" date="2019-05" db="EMBL/GenBank/DDBJ databases">
        <title>Flavobacterium profundi sp. nov., isolated from a deep-sea seamount.</title>
        <authorList>
            <person name="Zhang D.-C."/>
        </authorList>
    </citation>
    <scope>NUCLEOTIDE SEQUENCE [LARGE SCALE GENOMIC DNA]</scope>
    <source>
        <strain evidence="5">EC11</strain>
    </source>
</reference>
<reference evidence="4 5" key="2">
    <citation type="submission" date="2019-05" db="EMBL/GenBank/DDBJ databases">
        <authorList>
            <person name="Lianzixin W."/>
        </authorList>
    </citation>
    <scope>NUCLEOTIDE SEQUENCE [LARGE SCALE GENOMIC DNA]</scope>
    <source>
        <strain evidence="4 5">EC11</strain>
    </source>
</reference>
<organism evidence="4 5">
    <name type="scientific">Flavobacterium jejuense</name>
    <dbReference type="NCBI Taxonomy" id="1544455"/>
    <lineage>
        <taxon>Bacteria</taxon>
        <taxon>Pseudomonadati</taxon>
        <taxon>Bacteroidota</taxon>
        <taxon>Flavobacteriia</taxon>
        <taxon>Flavobacteriales</taxon>
        <taxon>Flavobacteriaceae</taxon>
        <taxon>Flavobacterium</taxon>
    </lineage>
</organism>
<evidence type="ECO:0000313" key="5">
    <source>
        <dbReference type="Proteomes" id="UP000817854"/>
    </source>
</evidence>
<feature type="domain" description="DUF7737" evidence="3">
    <location>
        <begin position="1605"/>
        <end position="1706"/>
    </location>
</feature>
<evidence type="ECO:0000259" key="3">
    <source>
        <dbReference type="Pfam" id="PF24879"/>
    </source>
</evidence>
<accession>A0ABX0IRR9</accession>
<name>A0ABX0IRR9_9FLAO</name>
<comment type="caution">
    <text evidence="4">The sequence shown here is derived from an EMBL/GenBank/DDBJ whole genome shotgun (WGS) entry which is preliminary data.</text>
</comment>
<dbReference type="InterPro" id="IPR043782">
    <property type="entry name" value="DUF5724"/>
</dbReference>
<dbReference type="Pfam" id="PF18991">
    <property type="entry name" value="DUF5724"/>
    <property type="match status" value="1"/>
</dbReference>
<sequence>MVVEKGILPIAIHKNNNNKSTNMSIELVLKNNKITNPLKKYKRELEECRNSNFILKIFQKNKISKEAAELGLALINQEKNNYNYYISLGSKESVVFQKWISNDMWENQQYYDLLLYFFGETNAKYIKEAWNRLPYTPYQKSYERRSFRAPEHKHWLLITQVNFLKSLLQGSYTYSYPNNTYYDLSLEEQIRYDTEITNPDSQFMVWSAAIDAGDKQIYQLIEDIIFNKDSVGKVSRKIIKALLNSEQKACWELVEKLLLAAQRQEGLRQTILESLDETRIEALEYIINIIIENKLTRFSSVIRAIDTWTGLGWEAEKETTVRAILQFASHYFATKEDIPAGIQSKNNNEVYMALWVQGVIDIEKTKPYLDDLLEKGSVEKKCLALRFAGETGDPYLEMPLYYKALESDNLQVLAFMVDKMSSLLTANAHSKFYCNNPDYPNFFQKVYDLTKSITVKEKVFEAKVFSWLNVKFERDTLYAAAISLVGDNAAYLDLIVSDFEQLSIQLRERVSRDILKEFYCYSFYNIKDNQRKIKEKPTKLQRDFALQLIKDRGESMMASGIAVLNDLQLNELEIDTFKELFKRKNANLKKYLIAVVLKQNDKTIISFIEDLLANGNIEQRMTTLDILLQLKKVNVLNKQVNQWVKDYTLRPKVSDRESKFLEQIDPSNVAEVLSLENGYGFYNPKQISSYALPKVAPDSYYAQATKSESHGFSMPYVEVKKALANLLTLFENHKNYEYEVENYDNSKEKILLGNSFRLLKKMNDKATQEELFQNYPLHTVWEEWYTTSGLIARDLFLLTFASECNKKPWRTILEKYVFYNSNEIPNPTKEKYYWNNPLLSILTGLQIKFPFEEKQEYLIDACATLFANLPKSVLEYKFKPNKNQYYYGSSIKGDGFQNETFFSVFLEAIALNDLTESQQHKVWNLYRWYQFAGLKENSTLNKPPMYMYGLAFENKYITKEELYEGILDGDRLSILTGQKNHRREYGSANLTKRFPFLIPMIDLIRATFLDIEIKRGDTNTSVTHLVQRFEKIYGANRFIALLENLGKGSLYTGYIYSWGYTDLNKQKLFSYLLKRCYPLASDTQEVFNALLAKSKLTEERLVQAAIYVPQWQKLISNYLDWKGLDEGIWWMHAHTKTSSYSDVNSELESEVAKYSAIDLQDFKNGAVDKEWFVSAYKKLGKAKWEILYDAAKFVTDGNGHRRARLYSDTLTGNLKIREVTAKVKDKRDQDYLRVYGLVPLSKANAEKDVLQRYEYLQQFKKESKEFGSMKQTSEALALSVAMENLARNAGYVDPMRLTWAMETKQVQQILSKDTAIQFDDITISLVINKDGKADLETTKADKVLKAIPAKVKKEKEVLELTSYRKTMREQWSRSRKGLEEAMVRGDIFTLAEMINLFEHPVISKHLEKLVFVANDTQVGFFSSGNLIATTGEIISFEQEPTFRIAHCFDLHTNGVWTDFQSYCFDNKLVQPFKQVFRELYVPTPDELAEKAISRRYAGHQVHPKQTLALLKNKGWKVDYEEGLQKVFHAAGFQVKLYAMADWFSPADVESPTLETIEFHSLKDYKNIPFEDINPRIFSEVMRDIDLVVSVAHVGGVDPEASHSSIEMRAVLLRETLRLFKIKNVDIKETHALITGTMANYSVHLGSAVVHQTPGKYLSILPVHSQHRGRLFIPFADDDPKSAEIMSKVLLFAKDHEIQDPTILTQIDKKIPIAE</sequence>
<feature type="domain" description="DUF4132" evidence="1">
    <location>
        <begin position="1342"/>
        <end position="1515"/>
    </location>
</feature>
<evidence type="ECO:0000259" key="2">
    <source>
        <dbReference type="Pfam" id="PF18991"/>
    </source>
</evidence>
<dbReference type="InterPro" id="IPR025406">
    <property type="entry name" value="DUF4132"/>
</dbReference>
<dbReference type="Proteomes" id="UP000817854">
    <property type="component" value="Unassembled WGS sequence"/>
</dbReference>
<dbReference type="Pfam" id="PF13569">
    <property type="entry name" value="DUF4132"/>
    <property type="match status" value="1"/>
</dbReference>
<dbReference type="InterPro" id="IPR011030">
    <property type="entry name" value="Lipovitellin_superhlx_dom"/>
</dbReference>
<dbReference type="SUPFAM" id="SSF48431">
    <property type="entry name" value="Lipovitellin-phosvitin complex, superhelical domain"/>
    <property type="match status" value="1"/>
</dbReference>
<dbReference type="EMBL" id="VEVQ02000001">
    <property type="protein sequence ID" value="NHN24579.1"/>
    <property type="molecule type" value="Genomic_DNA"/>
</dbReference>
<dbReference type="InterPro" id="IPR056639">
    <property type="entry name" value="DUF7737"/>
</dbReference>
<evidence type="ECO:0000259" key="1">
    <source>
        <dbReference type="Pfam" id="PF13569"/>
    </source>
</evidence>
<proteinExistence type="predicted"/>
<gene>
    <name evidence="4" type="ORF">FIA58_002725</name>
</gene>
<dbReference type="Pfam" id="PF24879">
    <property type="entry name" value="DUF7737"/>
    <property type="match status" value="1"/>
</dbReference>
<reference evidence="4 5" key="3">
    <citation type="submission" date="2020-02" db="EMBL/GenBank/DDBJ databases">
        <title>Flavobacterium profundi sp. nov., isolated from a deep-sea seamount.</title>
        <authorList>
            <person name="Zhang D.-C."/>
        </authorList>
    </citation>
    <scope>NUCLEOTIDE SEQUENCE [LARGE SCALE GENOMIC DNA]</scope>
    <source>
        <strain evidence="4 5">EC11</strain>
    </source>
</reference>
<feature type="domain" description="DUF5724" evidence="2">
    <location>
        <begin position="90"/>
        <end position="1301"/>
    </location>
</feature>
<evidence type="ECO:0000313" key="4">
    <source>
        <dbReference type="EMBL" id="NHN24579.1"/>
    </source>
</evidence>
<keyword evidence="5" id="KW-1185">Reference proteome</keyword>
<protein>
    <submittedName>
        <fullName evidence="4">DUF4132 domain-containing protein</fullName>
    </submittedName>
</protein>